<accession>A0ABQ1QDR7</accession>
<evidence type="ECO:0000313" key="3">
    <source>
        <dbReference type="Proteomes" id="UP000630594"/>
    </source>
</evidence>
<feature type="region of interest" description="Disordered" evidence="1">
    <location>
        <begin position="87"/>
        <end position="123"/>
    </location>
</feature>
<keyword evidence="3" id="KW-1185">Reference proteome</keyword>
<evidence type="ECO:0000313" key="2">
    <source>
        <dbReference type="EMBL" id="GGD24257.1"/>
    </source>
</evidence>
<name>A0ABQ1QDR7_9ACTN</name>
<protein>
    <submittedName>
        <fullName evidence="2">Uncharacterized protein</fullName>
    </submittedName>
</protein>
<dbReference type="Proteomes" id="UP000630594">
    <property type="component" value="Unassembled WGS sequence"/>
</dbReference>
<reference evidence="3" key="1">
    <citation type="journal article" date="2019" name="Int. J. Syst. Evol. Microbiol.">
        <title>The Global Catalogue of Microorganisms (GCM) 10K type strain sequencing project: providing services to taxonomists for standard genome sequencing and annotation.</title>
        <authorList>
            <consortium name="The Broad Institute Genomics Platform"/>
            <consortium name="The Broad Institute Genome Sequencing Center for Infectious Disease"/>
            <person name="Wu L."/>
            <person name="Ma J."/>
        </authorList>
    </citation>
    <scope>NUCLEOTIDE SEQUENCE [LARGE SCALE GENOMIC DNA]</scope>
    <source>
        <strain evidence="3">CCM 7403</strain>
    </source>
</reference>
<organism evidence="2 3">
    <name type="scientific">Nocardioides daphniae</name>
    <dbReference type="NCBI Taxonomy" id="402297"/>
    <lineage>
        <taxon>Bacteria</taxon>
        <taxon>Bacillati</taxon>
        <taxon>Actinomycetota</taxon>
        <taxon>Actinomycetes</taxon>
        <taxon>Propionibacteriales</taxon>
        <taxon>Nocardioidaceae</taxon>
        <taxon>Nocardioides</taxon>
    </lineage>
</organism>
<proteinExistence type="predicted"/>
<gene>
    <name evidence="2" type="ORF">GCM10007231_24260</name>
</gene>
<dbReference type="EMBL" id="BMCK01000004">
    <property type="protein sequence ID" value="GGD24257.1"/>
    <property type="molecule type" value="Genomic_DNA"/>
</dbReference>
<evidence type="ECO:0000256" key="1">
    <source>
        <dbReference type="SAM" id="MobiDB-lite"/>
    </source>
</evidence>
<comment type="caution">
    <text evidence="2">The sequence shown here is derived from an EMBL/GenBank/DDBJ whole genome shotgun (WGS) entry which is preliminary data.</text>
</comment>
<sequence length="193" mass="20321">MTMHHTSLASGRPYRREDRRPVRVPVVLPIVDVTVDDYGSLTVTLDGDPCTADDTLGRSDLRALVDTIAHDLGSPVRVEVHEHDGSSFTDIVTPAPVEPAPQRPGPARDAAADEPPPPVRSGTPTALASVFGISGEGFTAGEEVEICLVFARQVADEHGTTQLRLPPAALAAHPRVTLIGRTSGVIAISETAS</sequence>